<name>A0A1G2EXY0_9BACT</name>
<dbReference type="Proteomes" id="UP000177486">
    <property type="component" value="Unassembled WGS sequence"/>
</dbReference>
<gene>
    <name evidence="1" type="ORF">A2931_02040</name>
</gene>
<dbReference type="EMBL" id="MHMQ01000015">
    <property type="protein sequence ID" value="OGZ30676.1"/>
    <property type="molecule type" value="Genomic_DNA"/>
</dbReference>
<dbReference type="AlphaFoldDB" id="A0A1G2EXY0"/>
<sequence length="73" mass="7475">MTGARADAWTASLKLWQTATAPCVDGGLRICRGELGLGPRQKWAPGEIAGYVAPADKTGNVALSTAGAYSSPL</sequence>
<organism evidence="1 2">
    <name type="scientific">Candidatus Niyogibacteria bacterium RIFCSPLOWO2_01_FULL_45_48</name>
    <dbReference type="NCBI Taxonomy" id="1801724"/>
    <lineage>
        <taxon>Bacteria</taxon>
        <taxon>Candidatus Niyogiibacteriota</taxon>
    </lineage>
</organism>
<evidence type="ECO:0000313" key="1">
    <source>
        <dbReference type="EMBL" id="OGZ30676.1"/>
    </source>
</evidence>
<reference evidence="1 2" key="1">
    <citation type="journal article" date="2016" name="Nat. Commun.">
        <title>Thousands of microbial genomes shed light on interconnected biogeochemical processes in an aquifer system.</title>
        <authorList>
            <person name="Anantharaman K."/>
            <person name="Brown C.T."/>
            <person name="Hug L.A."/>
            <person name="Sharon I."/>
            <person name="Castelle C.J."/>
            <person name="Probst A.J."/>
            <person name="Thomas B.C."/>
            <person name="Singh A."/>
            <person name="Wilkins M.J."/>
            <person name="Karaoz U."/>
            <person name="Brodie E.L."/>
            <person name="Williams K.H."/>
            <person name="Hubbard S.S."/>
            <person name="Banfield J.F."/>
        </authorList>
    </citation>
    <scope>NUCLEOTIDE SEQUENCE [LARGE SCALE GENOMIC DNA]</scope>
</reference>
<evidence type="ECO:0000313" key="2">
    <source>
        <dbReference type="Proteomes" id="UP000177486"/>
    </source>
</evidence>
<accession>A0A1G2EXY0</accession>
<protein>
    <submittedName>
        <fullName evidence="1">Uncharacterized protein</fullName>
    </submittedName>
</protein>
<comment type="caution">
    <text evidence="1">The sequence shown here is derived from an EMBL/GenBank/DDBJ whole genome shotgun (WGS) entry which is preliminary data.</text>
</comment>
<proteinExistence type="predicted"/>